<evidence type="ECO:0000313" key="2">
    <source>
        <dbReference type="EMBL" id="GAD47321.1"/>
    </source>
</evidence>
<reference evidence="2 3" key="1">
    <citation type="submission" date="2013-09" db="EMBL/GenBank/DDBJ databases">
        <title>Whole genome shotgun sequence of Novosphingobium tardaugens NBRC 16725.</title>
        <authorList>
            <person name="Isaki S."/>
            <person name="Hosoyama A."/>
            <person name="Tsuchikane K."/>
            <person name="Katsumata H."/>
            <person name="Ando Y."/>
            <person name="Yamazaki S."/>
            <person name="Fujita N."/>
        </authorList>
    </citation>
    <scope>NUCLEOTIDE SEQUENCE [LARGE SCALE GENOMIC DNA]</scope>
    <source>
        <strain evidence="2 3">NBRC 16725</strain>
    </source>
</reference>
<dbReference type="PANTHER" id="PTHR21366">
    <property type="entry name" value="GLYOXALASE FAMILY PROTEIN"/>
    <property type="match status" value="1"/>
</dbReference>
<dbReference type="InterPro" id="IPR037523">
    <property type="entry name" value="VOC_core"/>
</dbReference>
<sequence>MIALAAIDHVVFRVRDMGAMIAFYQSVFGAQVERRVDDLGLVQIRVGSALVDLIDCADELGLQGGAPPGREGRNVDHVCFRVEPWDEDAILSHLADHGFVDRDVGLRYGAQGFGPSIYVTDPEGNVLELKGPPDSSPDRV</sequence>
<accession>U2Y322</accession>
<gene>
    <name evidence="2" type="ORF">NT2_01_00890</name>
</gene>
<protein>
    <recommendedName>
        <fullName evidence="1">VOC domain-containing protein</fullName>
    </recommendedName>
</protein>
<dbReference type="Proteomes" id="UP000016568">
    <property type="component" value="Unassembled WGS sequence"/>
</dbReference>
<dbReference type="PROSITE" id="PS51819">
    <property type="entry name" value="VOC"/>
    <property type="match status" value="1"/>
</dbReference>
<dbReference type="InterPro" id="IPR029068">
    <property type="entry name" value="Glyas_Bleomycin-R_OHBP_Dase"/>
</dbReference>
<keyword evidence="3" id="KW-1185">Reference proteome</keyword>
<evidence type="ECO:0000313" key="3">
    <source>
        <dbReference type="Proteomes" id="UP000016568"/>
    </source>
</evidence>
<evidence type="ECO:0000259" key="1">
    <source>
        <dbReference type="PROSITE" id="PS51819"/>
    </source>
</evidence>
<dbReference type="InterPro" id="IPR004360">
    <property type="entry name" value="Glyas_Fos-R_dOase_dom"/>
</dbReference>
<dbReference type="KEGG" id="ntd:EGO55_16720"/>
<dbReference type="RefSeq" id="WP_021688228.1">
    <property type="nucleotide sequence ID" value="NZ_BASZ01000001.1"/>
</dbReference>
<dbReference type="EMBL" id="BASZ01000001">
    <property type="protein sequence ID" value="GAD47321.1"/>
    <property type="molecule type" value="Genomic_DNA"/>
</dbReference>
<feature type="domain" description="VOC" evidence="1">
    <location>
        <begin position="6"/>
        <end position="132"/>
    </location>
</feature>
<dbReference type="Gene3D" id="3.10.180.10">
    <property type="entry name" value="2,3-Dihydroxybiphenyl 1,2-Dioxygenase, domain 1"/>
    <property type="match status" value="1"/>
</dbReference>
<name>U2Y322_9SPHN</name>
<dbReference type="AlphaFoldDB" id="U2Y322"/>
<proteinExistence type="predicted"/>
<comment type="caution">
    <text evidence="2">The sequence shown here is derived from an EMBL/GenBank/DDBJ whole genome shotgun (WGS) entry which is preliminary data.</text>
</comment>
<dbReference type="OrthoDB" id="9795618at2"/>
<organism evidence="2 3">
    <name type="scientific">Caenibius tardaugens NBRC 16725</name>
    <dbReference type="NCBI Taxonomy" id="1219035"/>
    <lineage>
        <taxon>Bacteria</taxon>
        <taxon>Pseudomonadati</taxon>
        <taxon>Pseudomonadota</taxon>
        <taxon>Alphaproteobacteria</taxon>
        <taxon>Sphingomonadales</taxon>
        <taxon>Erythrobacteraceae</taxon>
        <taxon>Caenibius</taxon>
    </lineage>
</organism>
<dbReference type="Pfam" id="PF00903">
    <property type="entry name" value="Glyoxalase"/>
    <property type="match status" value="1"/>
</dbReference>
<dbReference type="eggNOG" id="COG0346">
    <property type="taxonomic scope" value="Bacteria"/>
</dbReference>
<dbReference type="SUPFAM" id="SSF54593">
    <property type="entry name" value="Glyoxalase/Bleomycin resistance protein/Dihydroxybiphenyl dioxygenase"/>
    <property type="match status" value="1"/>
</dbReference>
<dbReference type="PANTHER" id="PTHR21366:SF14">
    <property type="entry name" value="GLYOXALASE DOMAIN-CONTAINING PROTEIN 5"/>
    <property type="match status" value="1"/>
</dbReference>
<dbReference type="InterPro" id="IPR050383">
    <property type="entry name" value="GlyoxalaseI/FosfomycinResist"/>
</dbReference>